<accession>A0ABC8RD32</accession>
<sequence length="134" mass="14124">MGEKGAKGTKGEEQRMLGCLGASGRELRALESRGEACKLREAWALARGCEGIDIECWALAANVGRLAVAAGVEHLARVTVEGVEPHGSGLGLGGEFGNNGGPIISRLCGNKMQSFYKVEKKVGNNGDHLKDLFE</sequence>
<gene>
    <name evidence="1" type="ORF">ILEXP_LOCUS9034</name>
</gene>
<protein>
    <submittedName>
        <fullName evidence="1">Uncharacterized protein</fullName>
    </submittedName>
</protein>
<keyword evidence="2" id="KW-1185">Reference proteome</keyword>
<organism evidence="1 2">
    <name type="scientific">Ilex paraguariensis</name>
    <name type="common">yerba mate</name>
    <dbReference type="NCBI Taxonomy" id="185542"/>
    <lineage>
        <taxon>Eukaryota</taxon>
        <taxon>Viridiplantae</taxon>
        <taxon>Streptophyta</taxon>
        <taxon>Embryophyta</taxon>
        <taxon>Tracheophyta</taxon>
        <taxon>Spermatophyta</taxon>
        <taxon>Magnoliopsida</taxon>
        <taxon>eudicotyledons</taxon>
        <taxon>Gunneridae</taxon>
        <taxon>Pentapetalae</taxon>
        <taxon>asterids</taxon>
        <taxon>campanulids</taxon>
        <taxon>Aquifoliales</taxon>
        <taxon>Aquifoliaceae</taxon>
        <taxon>Ilex</taxon>
    </lineage>
</organism>
<dbReference type="EMBL" id="CAUOFW020001136">
    <property type="protein sequence ID" value="CAK9141450.1"/>
    <property type="molecule type" value="Genomic_DNA"/>
</dbReference>
<dbReference type="Proteomes" id="UP001642360">
    <property type="component" value="Unassembled WGS sequence"/>
</dbReference>
<evidence type="ECO:0000313" key="1">
    <source>
        <dbReference type="EMBL" id="CAK9141450.1"/>
    </source>
</evidence>
<name>A0ABC8RD32_9AQUA</name>
<comment type="caution">
    <text evidence="1">The sequence shown here is derived from an EMBL/GenBank/DDBJ whole genome shotgun (WGS) entry which is preliminary data.</text>
</comment>
<reference evidence="1 2" key="1">
    <citation type="submission" date="2024-02" db="EMBL/GenBank/DDBJ databases">
        <authorList>
            <person name="Vignale AGUSTIN F."/>
            <person name="Sosa J E."/>
            <person name="Modenutti C."/>
        </authorList>
    </citation>
    <scope>NUCLEOTIDE SEQUENCE [LARGE SCALE GENOMIC DNA]</scope>
</reference>
<proteinExistence type="predicted"/>
<dbReference type="AlphaFoldDB" id="A0ABC8RD32"/>
<evidence type="ECO:0000313" key="2">
    <source>
        <dbReference type="Proteomes" id="UP001642360"/>
    </source>
</evidence>